<evidence type="ECO:0000313" key="2">
    <source>
        <dbReference type="EMBL" id="KAK8174249.1"/>
    </source>
</evidence>
<sequence length="246" mass="27155">MANNDGRPYLTLTTPPSNEPPCECMMCNISKDLTKEDQASLPCLKRIPTRHLVEKGILSRNDRLPMSRSQKRRQSPAELPAVVPVELPVELPADSPVSKPEEELINGIPVSAVLFLRQIYRESEGIAYPDTSPNPDTEQPSSNADTSSVSSEELPEPSIRFSIDNLINEGKPQVWPHPESVLMVSDVGNVEHKPTLMPPSTLQRAVSHTASVGFSGYVAWSPRFETLETVSPSPKPKYVAYRPGLY</sequence>
<evidence type="ECO:0000313" key="3">
    <source>
        <dbReference type="Proteomes" id="UP001456524"/>
    </source>
</evidence>
<feature type="compositionally biased region" description="Polar residues" evidence="1">
    <location>
        <begin position="131"/>
        <end position="146"/>
    </location>
</feature>
<dbReference type="Proteomes" id="UP001456524">
    <property type="component" value="Unassembled WGS sequence"/>
</dbReference>
<gene>
    <name evidence="2" type="ORF">IWX90DRAFT_512611</name>
</gene>
<reference evidence="2 3" key="1">
    <citation type="journal article" date="2022" name="G3 (Bethesda)">
        <title>Enemy or ally: a genomic approach to elucidate the lifestyle of Phyllosticta citrichinaensis.</title>
        <authorList>
            <person name="Buijs V.A."/>
            <person name="Groenewald J.Z."/>
            <person name="Haridas S."/>
            <person name="LaButti K.M."/>
            <person name="Lipzen A."/>
            <person name="Martin F.M."/>
            <person name="Barry K."/>
            <person name="Grigoriev I.V."/>
            <person name="Crous P.W."/>
            <person name="Seidl M.F."/>
        </authorList>
    </citation>
    <scope>NUCLEOTIDE SEQUENCE [LARGE SCALE GENOMIC DNA]</scope>
    <source>
        <strain evidence="2 3">CBS 129764</strain>
    </source>
</reference>
<name>A0ABR1Y136_9PEZI</name>
<organism evidence="2 3">
    <name type="scientific">Phyllosticta citrichinensis</name>
    <dbReference type="NCBI Taxonomy" id="1130410"/>
    <lineage>
        <taxon>Eukaryota</taxon>
        <taxon>Fungi</taxon>
        <taxon>Dikarya</taxon>
        <taxon>Ascomycota</taxon>
        <taxon>Pezizomycotina</taxon>
        <taxon>Dothideomycetes</taxon>
        <taxon>Dothideomycetes incertae sedis</taxon>
        <taxon>Botryosphaeriales</taxon>
        <taxon>Phyllostictaceae</taxon>
        <taxon>Phyllosticta</taxon>
    </lineage>
</organism>
<evidence type="ECO:0000256" key="1">
    <source>
        <dbReference type="SAM" id="MobiDB-lite"/>
    </source>
</evidence>
<protein>
    <submittedName>
        <fullName evidence="2">Uncharacterized protein</fullName>
    </submittedName>
</protein>
<proteinExistence type="predicted"/>
<dbReference type="EMBL" id="JBBWUH010000003">
    <property type="protein sequence ID" value="KAK8174249.1"/>
    <property type="molecule type" value="Genomic_DNA"/>
</dbReference>
<keyword evidence="3" id="KW-1185">Reference proteome</keyword>
<accession>A0ABR1Y136</accession>
<feature type="region of interest" description="Disordered" evidence="1">
    <location>
        <begin position="58"/>
        <end position="79"/>
    </location>
</feature>
<comment type="caution">
    <text evidence="2">The sequence shown here is derived from an EMBL/GenBank/DDBJ whole genome shotgun (WGS) entry which is preliminary data.</text>
</comment>
<feature type="region of interest" description="Disordered" evidence="1">
    <location>
        <begin position="126"/>
        <end position="155"/>
    </location>
</feature>